<evidence type="ECO:0000256" key="1">
    <source>
        <dbReference type="SAM" id="SignalP"/>
    </source>
</evidence>
<dbReference type="Pfam" id="PF00144">
    <property type="entry name" value="Beta-lactamase"/>
    <property type="match status" value="1"/>
</dbReference>
<keyword evidence="1" id="KW-0732">Signal</keyword>
<protein>
    <submittedName>
        <fullName evidence="3">Beta-lactamase family protein</fullName>
    </submittedName>
</protein>
<organism evidence="3 4">
    <name type="scientific">Sphingomonas colocasiae</name>
    <dbReference type="NCBI Taxonomy" id="1848973"/>
    <lineage>
        <taxon>Bacteria</taxon>
        <taxon>Pseudomonadati</taxon>
        <taxon>Pseudomonadota</taxon>
        <taxon>Alphaproteobacteria</taxon>
        <taxon>Sphingomonadales</taxon>
        <taxon>Sphingomonadaceae</taxon>
        <taxon>Sphingomonas</taxon>
    </lineage>
</organism>
<feature type="chain" id="PRO_5046308529" evidence="1">
    <location>
        <begin position="35"/>
        <end position="475"/>
    </location>
</feature>
<evidence type="ECO:0000313" key="4">
    <source>
        <dbReference type="Proteomes" id="UP000706039"/>
    </source>
</evidence>
<dbReference type="InterPro" id="IPR001466">
    <property type="entry name" value="Beta-lactam-related"/>
</dbReference>
<evidence type="ECO:0000313" key="3">
    <source>
        <dbReference type="EMBL" id="MBY8826227.1"/>
    </source>
</evidence>
<comment type="caution">
    <text evidence="3">The sequence shown here is derived from an EMBL/GenBank/DDBJ whole genome shotgun (WGS) entry which is preliminary data.</text>
</comment>
<dbReference type="InterPro" id="IPR012338">
    <property type="entry name" value="Beta-lactam/transpept-like"/>
</dbReference>
<proteinExistence type="predicted"/>
<feature type="domain" description="Beta-lactamase-related" evidence="2">
    <location>
        <begin position="45"/>
        <end position="354"/>
    </location>
</feature>
<dbReference type="RefSeq" id="WP_222993676.1">
    <property type="nucleotide sequence ID" value="NZ_JAINVV010000015.1"/>
</dbReference>
<dbReference type="EMBL" id="JAINVV010000015">
    <property type="protein sequence ID" value="MBY8826227.1"/>
    <property type="molecule type" value="Genomic_DNA"/>
</dbReference>
<sequence length="475" mass="50903">MTDSRPSRPGKQAMAGAIRYALATLAIAAPPAMAAPPTDLFRDQVDRFIESEMKSEQVPGAAVAVIHKGQVVIAKGYGRATVEFDVPVTTDTMFQSGSVGKMFTAAAVMLQVEQGKMRLDDPVSKYLPGAPASWRAMTVRHLMTHTSGVANLDGAFYGGKDFSDETYIAQAFAKPLDFAPGARWNYSNTGYALLGILVKKATGHSYLDVLAGNVFKPLGMATARPTNDSDIVPNRAAGYKLAGGVLKNQDFSYANTNPTGDGALYLSLKDMIAWNRGIEHGKVLSAAGWQQAWTPVRLNSGKPYPYGFGWSVTQAGGAPHYHHGGAWQGFKTYYSRYPGDELAIIILTNSGATDVEKLNNGIAALWDAKLTAPPPKPRPEPAIAHRIAALIETARSGGLTPQDVPLFPADYIPMFNARMKDLLSTAGALKSLDLVERAENGDDIDYVYAATFAGRGAKVRYGVAPGNQATHFTIE</sequence>
<evidence type="ECO:0000259" key="2">
    <source>
        <dbReference type="Pfam" id="PF00144"/>
    </source>
</evidence>
<dbReference type="PANTHER" id="PTHR46825:SF9">
    <property type="entry name" value="BETA-LACTAMASE-RELATED DOMAIN-CONTAINING PROTEIN"/>
    <property type="match status" value="1"/>
</dbReference>
<dbReference type="Proteomes" id="UP000706039">
    <property type="component" value="Unassembled WGS sequence"/>
</dbReference>
<dbReference type="PANTHER" id="PTHR46825">
    <property type="entry name" value="D-ALANYL-D-ALANINE-CARBOXYPEPTIDASE/ENDOPEPTIDASE AMPH"/>
    <property type="match status" value="1"/>
</dbReference>
<dbReference type="Gene3D" id="3.40.710.10">
    <property type="entry name" value="DD-peptidase/beta-lactamase superfamily"/>
    <property type="match status" value="1"/>
</dbReference>
<accession>A0ABS7PXY8</accession>
<name>A0ABS7PXY8_9SPHN</name>
<dbReference type="InterPro" id="IPR050491">
    <property type="entry name" value="AmpC-like"/>
</dbReference>
<gene>
    <name evidence="3" type="ORF">K7G82_28250</name>
</gene>
<reference evidence="3 4" key="1">
    <citation type="submission" date="2021-08" db="EMBL/GenBank/DDBJ databases">
        <authorList>
            <person name="Tuo L."/>
        </authorList>
    </citation>
    <scope>NUCLEOTIDE SEQUENCE [LARGE SCALE GENOMIC DNA]</scope>
    <source>
        <strain evidence="3 4">JCM 31229</strain>
    </source>
</reference>
<feature type="signal peptide" evidence="1">
    <location>
        <begin position="1"/>
        <end position="34"/>
    </location>
</feature>
<keyword evidence="4" id="KW-1185">Reference proteome</keyword>
<dbReference type="SUPFAM" id="SSF56601">
    <property type="entry name" value="beta-lactamase/transpeptidase-like"/>
    <property type="match status" value="1"/>
</dbReference>